<sequence>MLQKTMDFVQVEKPLVSLQNISDNVEFFIFRMAPNLIHPSDLINKEISVSKKPSNLLVKEKRIEVDTQTGETLNFLSLMIPDSSSGKLGIVKGNITCQATLKEGGCKYDNESKLDSNHFITVAHQISNVAHRDFYNPESKTEKKETKIKKEKSSKRKSETLITNDKPKSIKDEKNTSFDLSAKKKKKLDQSKFNKSFV</sequence>
<evidence type="ECO:0000256" key="1">
    <source>
        <dbReference type="SAM" id="MobiDB-lite"/>
    </source>
</evidence>
<keyword evidence="3" id="KW-1185">Reference proteome</keyword>
<name>A0A5N5TGE6_9CRUS</name>
<dbReference type="Proteomes" id="UP000326759">
    <property type="component" value="Unassembled WGS sequence"/>
</dbReference>
<reference evidence="2 3" key="1">
    <citation type="journal article" date="2019" name="PLoS Biol.">
        <title>Sex chromosomes control vertical transmission of feminizing Wolbachia symbionts in an isopod.</title>
        <authorList>
            <person name="Becking T."/>
            <person name="Chebbi M.A."/>
            <person name="Giraud I."/>
            <person name="Moumen B."/>
            <person name="Laverre T."/>
            <person name="Caubet Y."/>
            <person name="Peccoud J."/>
            <person name="Gilbert C."/>
            <person name="Cordaux R."/>
        </authorList>
    </citation>
    <scope>NUCLEOTIDE SEQUENCE [LARGE SCALE GENOMIC DNA]</scope>
    <source>
        <strain evidence="2">ANa2</strain>
        <tissue evidence="2">Whole body excluding digestive tract and cuticle</tissue>
    </source>
</reference>
<evidence type="ECO:0000313" key="3">
    <source>
        <dbReference type="Proteomes" id="UP000326759"/>
    </source>
</evidence>
<dbReference type="AlphaFoldDB" id="A0A5N5TGE6"/>
<accession>A0A5N5TGE6</accession>
<protein>
    <submittedName>
        <fullName evidence="2">Uncharacterized protein</fullName>
    </submittedName>
</protein>
<feature type="compositionally biased region" description="Basic and acidic residues" evidence="1">
    <location>
        <begin position="136"/>
        <end position="145"/>
    </location>
</feature>
<comment type="caution">
    <text evidence="2">The sequence shown here is derived from an EMBL/GenBank/DDBJ whole genome shotgun (WGS) entry which is preliminary data.</text>
</comment>
<gene>
    <name evidence="2" type="ORF">Anas_09827</name>
</gene>
<organism evidence="2 3">
    <name type="scientific">Armadillidium nasatum</name>
    <dbReference type="NCBI Taxonomy" id="96803"/>
    <lineage>
        <taxon>Eukaryota</taxon>
        <taxon>Metazoa</taxon>
        <taxon>Ecdysozoa</taxon>
        <taxon>Arthropoda</taxon>
        <taxon>Crustacea</taxon>
        <taxon>Multicrustacea</taxon>
        <taxon>Malacostraca</taxon>
        <taxon>Eumalacostraca</taxon>
        <taxon>Peracarida</taxon>
        <taxon>Isopoda</taxon>
        <taxon>Oniscidea</taxon>
        <taxon>Crinocheta</taxon>
        <taxon>Armadillidiidae</taxon>
        <taxon>Armadillidium</taxon>
    </lineage>
</organism>
<proteinExistence type="predicted"/>
<dbReference type="EMBL" id="SEYY01003988">
    <property type="protein sequence ID" value="KAB7504000.1"/>
    <property type="molecule type" value="Genomic_DNA"/>
</dbReference>
<evidence type="ECO:0000313" key="2">
    <source>
        <dbReference type="EMBL" id="KAB7504000.1"/>
    </source>
</evidence>
<dbReference type="OrthoDB" id="10360278at2759"/>
<feature type="region of interest" description="Disordered" evidence="1">
    <location>
        <begin position="136"/>
        <end position="198"/>
    </location>
</feature>
<feature type="compositionally biased region" description="Basic and acidic residues" evidence="1">
    <location>
        <begin position="165"/>
        <end position="176"/>
    </location>
</feature>
<feature type="compositionally biased region" description="Basic residues" evidence="1">
    <location>
        <begin position="146"/>
        <end position="155"/>
    </location>
</feature>